<reference evidence="3" key="1">
    <citation type="journal article" date="2023" name="Mol. Plant Microbe Interact.">
        <title>Elucidating the Obligate Nature and Biological Capacity of an Invasive Fungal Corn Pathogen.</title>
        <authorList>
            <person name="MacCready J.S."/>
            <person name="Roggenkamp E.M."/>
            <person name="Gdanetz K."/>
            <person name="Chilvers M.I."/>
        </authorList>
    </citation>
    <scope>NUCLEOTIDE SEQUENCE</scope>
    <source>
        <strain evidence="3">PM02</strain>
    </source>
</reference>
<dbReference type="AlphaFoldDB" id="A0AAD9ME65"/>
<feature type="region of interest" description="Disordered" evidence="1">
    <location>
        <begin position="199"/>
        <end position="225"/>
    </location>
</feature>
<organism evidence="3 4">
    <name type="scientific">Phyllachora maydis</name>
    <dbReference type="NCBI Taxonomy" id="1825666"/>
    <lineage>
        <taxon>Eukaryota</taxon>
        <taxon>Fungi</taxon>
        <taxon>Dikarya</taxon>
        <taxon>Ascomycota</taxon>
        <taxon>Pezizomycotina</taxon>
        <taxon>Sordariomycetes</taxon>
        <taxon>Sordariomycetidae</taxon>
        <taxon>Phyllachorales</taxon>
        <taxon>Phyllachoraceae</taxon>
        <taxon>Phyllachora</taxon>
    </lineage>
</organism>
<feature type="compositionally biased region" description="Basic residues" evidence="1">
    <location>
        <begin position="210"/>
        <end position="219"/>
    </location>
</feature>
<dbReference type="Proteomes" id="UP001217918">
    <property type="component" value="Unassembled WGS sequence"/>
</dbReference>
<sequence length="225" mass="24878">MATATTTATADATATEGPRQTPDAHVYYGYLFHKTGAAQTQPTPVLDALLRAIGIFIINEIGDKNIRALTPAKLAAFYKAVQGNYDSLFVDVPHQSISYIWQVTGCQHTLQPGDDDFNPPSVPALTLKGFVRWESIELLLGPQEHVPFLQYAVRHWNLKNPDDGTPFPPDLPSEAFPSEPDVDVDKWHRECANTLRKQTTTAQEIYTHSRGGKSGRGRRCGFDEG</sequence>
<evidence type="ECO:0000313" key="4">
    <source>
        <dbReference type="Proteomes" id="UP001217918"/>
    </source>
</evidence>
<accession>A0AAD9ME65</accession>
<dbReference type="EMBL" id="JAQQPM010000007">
    <property type="protein sequence ID" value="KAK2073799.1"/>
    <property type="molecule type" value="Genomic_DNA"/>
</dbReference>
<name>A0AAD9ME65_9PEZI</name>
<proteinExistence type="predicted"/>
<feature type="domain" description="DUF7514" evidence="2">
    <location>
        <begin position="38"/>
        <end position="192"/>
    </location>
</feature>
<evidence type="ECO:0000259" key="2">
    <source>
        <dbReference type="Pfam" id="PF24355"/>
    </source>
</evidence>
<gene>
    <name evidence="3" type="ORF">P8C59_008048</name>
</gene>
<protein>
    <recommendedName>
        <fullName evidence="2">DUF7514 domain-containing protein</fullName>
    </recommendedName>
</protein>
<evidence type="ECO:0000313" key="3">
    <source>
        <dbReference type="EMBL" id="KAK2073799.1"/>
    </source>
</evidence>
<dbReference type="InterPro" id="IPR055936">
    <property type="entry name" value="DUF7514"/>
</dbReference>
<evidence type="ECO:0000256" key="1">
    <source>
        <dbReference type="SAM" id="MobiDB-lite"/>
    </source>
</evidence>
<dbReference type="PANTHER" id="PTHR39611">
    <property type="entry name" value="HYDROXYPROLINE-RICH GLYCOPROTEIN DZ-HRGP-RELATED"/>
    <property type="match status" value="1"/>
</dbReference>
<comment type="caution">
    <text evidence="3">The sequence shown here is derived from an EMBL/GenBank/DDBJ whole genome shotgun (WGS) entry which is preliminary data.</text>
</comment>
<keyword evidence="4" id="KW-1185">Reference proteome</keyword>
<dbReference type="Pfam" id="PF24355">
    <property type="entry name" value="DUF7514"/>
    <property type="match status" value="1"/>
</dbReference>
<dbReference type="PANTHER" id="PTHR39611:SF2">
    <property type="entry name" value="HYDROXYPROLINE-RICH GLYCOPROTEIN DZ-HRGP"/>
    <property type="match status" value="1"/>
</dbReference>